<dbReference type="STRING" id="1094492.m02_00090"/>
<dbReference type="InterPro" id="IPR001872">
    <property type="entry name" value="Peptidase_A8"/>
</dbReference>
<evidence type="ECO:0000256" key="10">
    <source>
        <dbReference type="RuleBase" id="RU000594"/>
    </source>
</evidence>
<evidence type="ECO:0000256" key="3">
    <source>
        <dbReference type="ARBA" id="ARBA00022670"/>
    </source>
</evidence>
<dbReference type="Proteomes" id="UP000014026">
    <property type="component" value="Unassembled WGS sequence"/>
</dbReference>
<dbReference type="GO" id="GO:0005886">
    <property type="term" value="C:plasma membrane"/>
    <property type="evidence" value="ECO:0007669"/>
    <property type="project" value="UniProtKB-SubCell"/>
</dbReference>
<keyword evidence="8 9" id="KW-0472">Membrane</keyword>
<dbReference type="NCBIfam" id="TIGR00077">
    <property type="entry name" value="lspA"/>
    <property type="match status" value="1"/>
</dbReference>
<dbReference type="PRINTS" id="PR00781">
    <property type="entry name" value="LIPOSIGPTASE"/>
</dbReference>
<comment type="function">
    <text evidence="9 10">This protein specifically catalyzes the removal of signal peptides from prolipoproteins.</text>
</comment>
<dbReference type="PANTHER" id="PTHR33695">
    <property type="entry name" value="LIPOPROTEIN SIGNAL PEPTIDASE"/>
    <property type="match status" value="1"/>
</dbReference>
<sequence>MKSKSLPCLLSGLVITVLLDQAVKFWVIQTIPLETKIPLLSFISLYHVRNSGIAFSFFSSFSHWGLITFTLIIIVFILWFWKNAEHNKILTHFGIVLILGGAIGNLIDRIRFHYVTDYISFHIDGIFSFAIFNLADTFITLGSIAILIDEFRILFGKKRYFNDNISAK</sequence>
<comment type="pathway">
    <text evidence="9">Protein modification; lipoprotein biosynthesis (signal peptide cleavage).</text>
</comment>
<keyword evidence="5 9" id="KW-0064">Aspartyl protease</keyword>
<dbReference type="RefSeq" id="WP_010701839.1">
    <property type="nucleotide sequence ID" value="NZ_KB915624.1"/>
</dbReference>
<reference evidence="12 13" key="1">
    <citation type="journal article" date="2013" name="PLoS Genet.">
        <title>A gene transfer agent and a dynamic repertoire of secretion systems hold the keys to the explosive radiation of the emerging pathogen Bartonella.</title>
        <authorList>
            <person name="Guy L."/>
            <person name="Nystedt B."/>
            <person name="Toft C."/>
            <person name="Zaremba-Niedzwiedzka K."/>
            <person name="Berglund E.C."/>
            <person name="Granberg F."/>
            <person name="Naslund K."/>
            <person name="Eriksson A.S."/>
            <person name="Andersson S.G."/>
        </authorList>
    </citation>
    <scope>NUCLEOTIDE SEQUENCE [LARGE SCALE GENOMIC DNA]</scope>
    <source>
        <strain evidence="13">m02</strain>
    </source>
</reference>
<comment type="catalytic activity">
    <reaction evidence="9 10">
        <text>Release of signal peptides from bacterial membrane prolipoproteins. Hydrolyzes -Xaa-Yaa-Zaa-|-(S,diacylglyceryl)Cys-, in which Xaa is hydrophobic (preferably Leu), and Yaa (Ala or Ser) and Zaa (Gly or Ala) have small, neutral side chains.</text>
        <dbReference type="EC" id="3.4.23.36"/>
    </reaction>
</comment>
<keyword evidence="2 9" id="KW-1003">Cell membrane</keyword>
<dbReference type="GO" id="GO:0004190">
    <property type="term" value="F:aspartic-type endopeptidase activity"/>
    <property type="evidence" value="ECO:0007669"/>
    <property type="project" value="UniProtKB-UniRule"/>
</dbReference>
<evidence type="ECO:0000256" key="1">
    <source>
        <dbReference type="ARBA" id="ARBA00006139"/>
    </source>
</evidence>
<feature type="active site" evidence="9">
    <location>
        <position position="117"/>
    </location>
</feature>
<comment type="subcellular location">
    <subcellularLocation>
        <location evidence="9">Cell membrane</location>
        <topology evidence="9">Multi-pass membrane protein</topology>
    </subcellularLocation>
</comment>
<keyword evidence="12" id="KW-0449">Lipoprotein</keyword>
<comment type="caution">
    <text evidence="9">Lacks conserved residue(s) required for the propagation of feature annotation.</text>
</comment>
<feature type="transmembrane region" description="Helical" evidence="9">
    <location>
        <begin position="127"/>
        <end position="148"/>
    </location>
</feature>
<dbReference type="EMBL" id="AGWB01000001">
    <property type="protein sequence ID" value="ENN94084.1"/>
    <property type="molecule type" value="Genomic_DNA"/>
</dbReference>
<feature type="active site" evidence="9">
    <location>
        <position position="136"/>
    </location>
</feature>
<dbReference type="EC" id="3.4.23.36" evidence="9"/>
<dbReference type="GO" id="GO:0006508">
    <property type="term" value="P:proteolysis"/>
    <property type="evidence" value="ECO:0007669"/>
    <property type="project" value="UniProtKB-KW"/>
</dbReference>
<dbReference type="HAMAP" id="MF_00161">
    <property type="entry name" value="LspA"/>
    <property type="match status" value="1"/>
</dbReference>
<evidence type="ECO:0000256" key="2">
    <source>
        <dbReference type="ARBA" id="ARBA00022475"/>
    </source>
</evidence>
<protein>
    <recommendedName>
        <fullName evidence="9">Lipoprotein signal peptidase</fullName>
        <ecNumber evidence="9">3.4.23.36</ecNumber>
    </recommendedName>
    <alternativeName>
        <fullName evidence="9">Prolipoprotein signal peptidase</fullName>
    </alternativeName>
    <alternativeName>
        <fullName evidence="9">Signal peptidase II</fullName>
        <shortName evidence="9">SPase II</shortName>
    </alternativeName>
</protein>
<keyword evidence="3 9" id="KW-0645">Protease</keyword>
<keyword evidence="4 9" id="KW-0812">Transmembrane</keyword>
<keyword evidence="7 9" id="KW-1133">Transmembrane helix</keyword>
<evidence type="ECO:0000313" key="12">
    <source>
        <dbReference type="EMBL" id="ENN94084.1"/>
    </source>
</evidence>
<evidence type="ECO:0000256" key="9">
    <source>
        <dbReference type="HAMAP-Rule" id="MF_00161"/>
    </source>
</evidence>
<feature type="transmembrane region" description="Helical" evidence="9">
    <location>
        <begin position="89"/>
        <end position="107"/>
    </location>
</feature>
<dbReference type="PROSITE" id="PS00855">
    <property type="entry name" value="SPASE_II"/>
    <property type="match status" value="1"/>
</dbReference>
<comment type="similarity">
    <text evidence="1 9 11">Belongs to the peptidase A8 family.</text>
</comment>
<dbReference type="UniPathway" id="UPA00665"/>
<dbReference type="PATRIC" id="fig|1094492.3.peg.11"/>
<dbReference type="HOGENOM" id="CLU_083252_4_3_5"/>
<comment type="caution">
    <text evidence="12">The sequence shown here is derived from an EMBL/GenBank/DDBJ whole genome shotgun (WGS) entry which is preliminary data.</text>
</comment>
<evidence type="ECO:0000313" key="13">
    <source>
        <dbReference type="Proteomes" id="UP000014026"/>
    </source>
</evidence>
<evidence type="ECO:0000256" key="5">
    <source>
        <dbReference type="ARBA" id="ARBA00022750"/>
    </source>
</evidence>
<feature type="transmembrane region" description="Helical" evidence="9">
    <location>
        <begin position="61"/>
        <end position="82"/>
    </location>
</feature>
<dbReference type="Pfam" id="PF01252">
    <property type="entry name" value="Peptidase_A8"/>
    <property type="match status" value="1"/>
</dbReference>
<dbReference type="PANTHER" id="PTHR33695:SF1">
    <property type="entry name" value="LIPOPROTEIN SIGNAL PEPTIDASE"/>
    <property type="match status" value="1"/>
</dbReference>
<evidence type="ECO:0000256" key="6">
    <source>
        <dbReference type="ARBA" id="ARBA00022801"/>
    </source>
</evidence>
<evidence type="ECO:0000256" key="4">
    <source>
        <dbReference type="ARBA" id="ARBA00022692"/>
    </source>
</evidence>
<accession>N6UP38</accession>
<evidence type="ECO:0000256" key="11">
    <source>
        <dbReference type="RuleBase" id="RU004181"/>
    </source>
</evidence>
<gene>
    <name evidence="9 12" type="primary">lspA</name>
    <name evidence="12" type="ORF">m02_00090</name>
</gene>
<dbReference type="AlphaFoldDB" id="N6UP38"/>
<name>N6UP38_9HYPH</name>
<organism evidence="12 13">
    <name type="scientific">Bartonella bovis m02</name>
    <dbReference type="NCBI Taxonomy" id="1094492"/>
    <lineage>
        <taxon>Bacteria</taxon>
        <taxon>Pseudomonadati</taxon>
        <taxon>Pseudomonadota</taxon>
        <taxon>Alphaproteobacteria</taxon>
        <taxon>Hyphomicrobiales</taxon>
        <taxon>Bartonellaceae</taxon>
        <taxon>Bartonella</taxon>
    </lineage>
</organism>
<evidence type="ECO:0000256" key="7">
    <source>
        <dbReference type="ARBA" id="ARBA00022989"/>
    </source>
</evidence>
<keyword evidence="6 9" id="KW-0378">Hydrolase</keyword>
<proteinExistence type="inferred from homology"/>
<evidence type="ECO:0000256" key="8">
    <source>
        <dbReference type="ARBA" id="ARBA00023136"/>
    </source>
</evidence>